<feature type="domain" description="HTH lysR-type" evidence="5">
    <location>
        <begin position="1"/>
        <end position="60"/>
    </location>
</feature>
<keyword evidence="2" id="KW-0805">Transcription regulation</keyword>
<dbReference type="Gene3D" id="1.10.10.10">
    <property type="entry name" value="Winged helix-like DNA-binding domain superfamily/Winged helix DNA-binding domain"/>
    <property type="match status" value="1"/>
</dbReference>
<dbReference type="PRINTS" id="PR00039">
    <property type="entry name" value="HTHLYSR"/>
</dbReference>
<gene>
    <name evidence="6" type="ORF">G5S32_06525</name>
</gene>
<proteinExistence type="inferred from homology"/>
<dbReference type="RefSeq" id="WP_165311249.1">
    <property type="nucleotide sequence ID" value="NZ_CP049331.1"/>
</dbReference>
<dbReference type="SUPFAM" id="SSF53850">
    <property type="entry name" value="Periplasmic binding protein-like II"/>
    <property type="match status" value="1"/>
</dbReference>
<reference evidence="6 7" key="1">
    <citation type="submission" date="2020-02" db="EMBL/GenBank/DDBJ databases">
        <title>A complete genome of a marine bacterium Vibrio sp. ZWAL4003 isolated from the mangrove sediment with the ability to degrade polysaccharides.</title>
        <authorList>
            <person name="Wu J."/>
            <person name="Qu W."/>
            <person name="Zeng R."/>
        </authorList>
    </citation>
    <scope>NUCLEOTIDE SEQUENCE [LARGE SCALE GENOMIC DNA]</scope>
    <source>
        <strain evidence="6 7">ZWAL4003</strain>
    </source>
</reference>
<evidence type="ECO:0000256" key="1">
    <source>
        <dbReference type="ARBA" id="ARBA00009437"/>
    </source>
</evidence>
<protein>
    <submittedName>
        <fullName evidence="6">LysR family transcriptional regulator</fullName>
    </submittedName>
</protein>
<dbReference type="PROSITE" id="PS50931">
    <property type="entry name" value="HTH_LYSR"/>
    <property type="match status" value="1"/>
</dbReference>
<evidence type="ECO:0000256" key="3">
    <source>
        <dbReference type="ARBA" id="ARBA00023125"/>
    </source>
</evidence>
<dbReference type="SUPFAM" id="SSF46785">
    <property type="entry name" value="Winged helix' DNA-binding domain"/>
    <property type="match status" value="1"/>
</dbReference>
<dbReference type="InterPro" id="IPR036388">
    <property type="entry name" value="WH-like_DNA-bd_sf"/>
</dbReference>
<dbReference type="InterPro" id="IPR050950">
    <property type="entry name" value="HTH-type_LysR_regulators"/>
</dbReference>
<dbReference type="GO" id="GO:0003677">
    <property type="term" value="F:DNA binding"/>
    <property type="evidence" value="ECO:0007669"/>
    <property type="project" value="UniProtKB-KW"/>
</dbReference>
<dbReference type="AlphaFoldDB" id="A0A6G7CHU0"/>
<sequence>MNLSIKQFKAFLLLSECGSFTQAAKLFNLSQPAFSALIASLEEEIGYRLFDRDTRKVELNADGIHFIDIARRLVQNHDDAISAIEARAAGNKGNIMLSVLPSLAVEWLPDILVQYGDSNPDTHISLNDTQWDICLKSLLDGESDLALTAGQPSINTFDSTFLFSDRFYLLCHKDHPLAIKPTVSLEELTDHSLIGFKTGTSIRQYMDKLADTMDKKFSYRLEVRQLTTMMGLVSTNYGVSIVTGLTLFQFKDKNIAIIPFRDLVLERAIYLVSLKGRTQPSHVSNFANFIIQKAKLFNVTSLDSVATKYLDVTEPMS</sequence>
<dbReference type="Pfam" id="PF03466">
    <property type="entry name" value="LysR_substrate"/>
    <property type="match status" value="1"/>
</dbReference>
<dbReference type="PANTHER" id="PTHR30419:SF30">
    <property type="entry name" value="LYSR FAMILY TRANSCRIPTIONAL REGULATOR"/>
    <property type="match status" value="1"/>
</dbReference>
<comment type="similarity">
    <text evidence="1">Belongs to the LysR transcriptional regulatory family.</text>
</comment>
<dbReference type="PANTHER" id="PTHR30419">
    <property type="entry name" value="HTH-TYPE TRANSCRIPTIONAL REGULATOR YBHD"/>
    <property type="match status" value="1"/>
</dbReference>
<evidence type="ECO:0000313" key="6">
    <source>
        <dbReference type="EMBL" id="QIH41659.1"/>
    </source>
</evidence>
<accession>A0A6G7CHU0</accession>
<keyword evidence="3" id="KW-0238">DNA-binding</keyword>
<dbReference type="GO" id="GO:0003700">
    <property type="term" value="F:DNA-binding transcription factor activity"/>
    <property type="evidence" value="ECO:0007669"/>
    <property type="project" value="InterPro"/>
</dbReference>
<evidence type="ECO:0000313" key="7">
    <source>
        <dbReference type="Proteomes" id="UP000503003"/>
    </source>
</evidence>
<dbReference type="Gene3D" id="3.40.190.290">
    <property type="match status" value="1"/>
</dbReference>
<dbReference type="GO" id="GO:0005829">
    <property type="term" value="C:cytosol"/>
    <property type="evidence" value="ECO:0007669"/>
    <property type="project" value="TreeGrafter"/>
</dbReference>
<name>A0A6G7CHU0_9VIBR</name>
<dbReference type="InterPro" id="IPR005119">
    <property type="entry name" value="LysR_subst-bd"/>
</dbReference>
<dbReference type="Proteomes" id="UP000503003">
    <property type="component" value="Chromosome 1"/>
</dbReference>
<dbReference type="EMBL" id="CP049331">
    <property type="protein sequence ID" value="QIH41659.1"/>
    <property type="molecule type" value="Genomic_DNA"/>
</dbReference>
<keyword evidence="4" id="KW-0804">Transcription</keyword>
<dbReference type="InterPro" id="IPR036390">
    <property type="entry name" value="WH_DNA-bd_sf"/>
</dbReference>
<dbReference type="KEGG" id="vzi:G5S32_06525"/>
<dbReference type="Pfam" id="PF00126">
    <property type="entry name" value="HTH_1"/>
    <property type="match status" value="1"/>
</dbReference>
<evidence type="ECO:0000256" key="2">
    <source>
        <dbReference type="ARBA" id="ARBA00023015"/>
    </source>
</evidence>
<organism evidence="6 7">
    <name type="scientific">Vibrio ziniensis</name>
    <dbReference type="NCBI Taxonomy" id="2711221"/>
    <lineage>
        <taxon>Bacteria</taxon>
        <taxon>Pseudomonadati</taxon>
        <taxon>Pseudomonadota</taxon>
        <taxon>Gammaproteobacteria</taxon>
        <taxon>Vibrionales</taxon>
        <taxon>Vibrionaceae</taxon>
        <taxon>Vibrio</taxon>
    </lineage>
</organism>
<keyword evidence="7" id="KW-1185">Reference proteome</keyword>
<evidence type="ECO:0000256" key="4">
    <source>
        <dbReference type="ARBA" id="ARBA00023163"/>
    </source>
</evidence>
<evidence type="ECO:0000259" key="5">
    <source>
        <dbReference type="PROSITE" id="PS50931"/>
    </source>
</evidence>
<dbReference type="InterPro" id="IPR000847">
    <property type="entry name" value="LysR_HTH_N"/>
</dbReference>